<dbReference type="NCBIfam" id="TIGR00282">
    <property type="entry name" value="TIGR00282 family metallophosphoesterase"/>
    <property type="match status" value="1"/>
</dbReference>
<dbReference type="PANTHER" id="PTHR36303">
    <property type="entry name" value="2',3'-CYCLIC-NUCLEOTIDE 2'-PHOSPHODIESTERASE"/>
    <property type="match status" value="1"/>
</dbReference>
<evidence type="ECO:0000256" key="3">
    <source>
        <dbReference type="ARBA" id="ARBA00022801"/>
    </source>
</evidence>
<dbReference type="PIRSF" id="PIRSF004789">
    <property type="entry name" value="DR1281"/>
    <property type="match status" value="1"/>
</dbReference>
<name>A0A377KJ46_9ENTE</name>
<dbReference type="Pfam" id="PF13277">
    <property type="entry name" value="YmdB"/>
    <property type="match status" value="1"/>
</dbReference>
<evidence type="ECO:0000256" key="7">
    <source>
        <dbReference type="PIRSR" id="PIRSR004789-51"/>
    </source>
</evidence>
<proteinExistence type="inferred from homology"/>
<feature type="binding site" evidence="7">
    <location>
        <position position="67"/>
    </location>
    <ligand>
        <name>Fe cation</name>
        <dbReference type="ChEBI" id="CHEBI:24875"/>
        <label>2</label>
    </ligand>
</feature>
<dbReference type="EMBL" id="UGIF01000002">
    <property type="protein sequence ID" value="STP28963.1"/>
    <property type="molecule type" value="Genomic_DNA"/>
</dbReference>
<dbReference type="CDD" id="cd07382">
    <property type="entry name" value="MPP_DR1281"/>
    <property type="match status" value="1"/>
</dbReference>
<sequence length="265" mass="29862">MRVLFIGDVVGSMGREMITEYLPRLKKKFRPQVTIVNGENAAAGRGITEKIYKKFLQDGVDVVTMGNHTWDNRDIFEFIDQAKKMVRPANFPEGTPGQGIVFVKVNQLELAVINMQARSFMVDLDDPFRKMNELIKEARKRTPIIFVDFHGETTSEKQAMGWFLDGKVSAVVGTHTHVQTNDTRILPQGTAYLTDVGMTGPYDGILGMRREPVIEKFLTALPKRFEVVENGRGLLSGCLLEIDDVTGKAKTIELIQINEDRPFLE</sequence>
<feature type="binding site" evidence="7">
    <location>
        <position position="8"/>
    </location>
    <ligand>
        <name>Fe cation</name>
        <dbReference type="ChEBI" id="CHEBI:24875"/>
        <label>1</label>
    </ligand>
</feature>
<dbReference type="PANTHER" id="PTHR36303:SF1">
    <property type="entry name" value="2',3'-CYCLIC-NUCLEOTIDE 2'-PHOSPHODIESTERASE"/>
    <property type="match status" value="1"/>
</dbReference>
<dbReference type="SUPFAM" id="SSF56300">
    <property type="entry name" value="Metallo-dependent phosphatases"/>
    <property type="match status" value="1"/>
</dbReference>
<feature type="binding site" evidence="7">
    <location>
        <position position="177"/>
    </location>
    <ligand>
        <name>Fe cation</name>
        <dbReference type="ChEBI" id="CHEBI:24875"/>
        <label>1</label>
    </ligand>
</feature>
<keyword evidence="2 7" id="KW-0479">Metal-binding</keyword>
<dbReference type="RefSeq" id="WP_115234993.1">
    <property type="nucleotide sequence ID" value="NZ_UGIF01000002.1"/>
</dbReference>
<gene>
    <name evidence="8" type="ORF">NCTC8129_01148</name>
</gene>
<feature type="binding site" evidence="7">
    <location>
        <position position="150"/>
    </location>
    <ligand>
        <name>Fe cation</name>
        <dbReference type="ChEBI" id="CHEBI:24875"/>
        <label>2</label>
    </ligand>
</feature>
<feature type="active site" description="Proton donor" evidence="6">
    <location>
        <position position="68"/>
    </location>
</feature>
<dbReference type="Gene3D" id="3.60.21.10">
    <property type="match status" value="1"/>
</dbReference>
<evidence type="ECO:0000256" key="1">
    <source>
        <dbReference type="ARBA" id="ARBA00001965"/>
    </source>
</evidence>
<evidence type="ECO:0000313" key="8">
    <source>
        <dbReference type="EMBL" id="STP28963.1"/>
    </source>
</evidence>
<feature type="binding site" evidence="7">
    <location>
        <position position="39"/>
    </location>
    <ligand>
        <name>Fe cation</name>
        <dbReference type="ChEBI" id="CHEBI:24875"/>
        <label>2</label>
    </ligand>
</feature>
<keyword evidence="3 8" id="KW-0378">Hydrolase</keyword>
<dbReference type="InterPro" id="IPR029052">
    <property type="entry name" value="Metallo-depent_PP-like"/>
</dbReference>
<protein>
    <submittedName>
        <fullName evidence="8">Calcineurin-like phosphoesterase</fullName>
        <ecNumber evidence="8">3.1.-.-</ecNumber>
    </submittedName>
</protein>
<dbReference type="FunFam" id="3.60.21.10:FF:000016">
    <property type="entry name" value="Putative metallophosphoesterase"/>
    <property type="match status" value="1"/>
</dbReference>
<evidence type="ECO:0000256" key="5">
    <source>
        <dbReference type="ARBA" id="ARBA00061401"/>
    </source>
</evidence>
<dbReference type="AlphaFoldDB" id="A0A377KJ46"/>
<keyword evidence="4" id="KW-0408">Iron</keyword>
<organism evidence="8 9">
    <name type="scientific">Enterococcus durans</name>
    <dbReference type="NCBI Taxonomy" id="53345"/>
    <lineage>
        <taxon>Bacteria</taxon>
        <taxon>Bacillati</taxon>
        <taxon>Bacillota</taxon>
        <taxon>Bacilli</taxon>
        <taxon>Lactobacillales</taxon>
        <taxon>Enterococcaceae</taxon>
        <taxon>Enterococcus</taxon>
    </lineage>
</organism>
<feature type="binding site" evidence="7">
    <location>
        <position position="40"/>
    </location>
    <ligand>
        <name>Fe cation</name>
        <dbReference type="ChEBI" id="CHEBI:24875"/>
        <label>1</label>
    </ligand>
</feature>
<dbReference type="Proteomes" id="UP000254070">
    <property type="component" value="Unassembled WGS sequence"/>
</dbReference>
<evidence type="ECO:0000256" key="2">
    <source>
        <dbReference type="ARBA" id="ARBA00022723"/>
    </source>
</evidence>
<dbReference type="GO" id="GO:0046872">
    <property type="term" value="F:metal ion binding"/>
    <property type="evidence" value="ECO:0007669"/>
    <property type="project" value="UniProtKB-KW"/>
</dbReference>
<dbReference type="GO" id="GO:0004113">
    <property type="term" value="F:2',3'-cyclic-nucleotide 3'-phosphodiesterase activity"/>
    <property type="evidence" value="ECO:0007669"/>
    <property type="project" value="TreeGrafter"/>
</dbReference>
<comment type="similarity">
    <text evidence="5">Belongs to the YmdB-like family.</text>
</comment>
<feature type="binding site" evidence="7">
    <location>
        <position position="175"/>
    </location>
    <ligand>
        <name>Fe cation</name>
        <dbReference type="ChEBI" id="CHEBI:24875"/>
        <label>2</label>
    </ligand>
</feature>
<comment type="cofactor">
    <cofactor evidence="1">
        <name>Fe(3+)</name>
        <dbReference type="ChEBI" id="CHEBI:29034"/>
    </cofactor>
</comment>
<evidence type="ECO:0000313" key="9">
    <source>
        <dbReference type="Proteomes" id="UP000254070"/>
    </source>
</evidence>
<feature type="binding site" evidence="7">
    <location>
        <position position="39"/>
    </location>
    <ligand>
        <name>Fe cation</name>
        <dbReference type="ChEBI" id="CHEBI:24875"/>
        <label>1</label>
    </ligand>
</feature>
<evidence type="ECO:0000256" key="4">
    <source>
        <dbReference type="ARBA" id="ARBA00023004"/>
    </source>
</evidence>
<reference evidence="8 9" key="1">
    <citation type="submission" date="2018-06" db="EMBL/GenBank/DDBJ databases">
        <authorList>
            <consortium name="Pathogen Informatics"/>
            <person name="Doyle S."/>
        </authorList>
    </citation>
    <scope>NUCLEOTIDE SEQUENCE [LARGE SCALE GENOMIC DNA]</scope>
    <source>
        <strain evidence="8 9">NCTC8129</strain>
    </source>
</reference>
<dbReference type="InterPro" id="IPR005235">
    <property type="entry name" value="YmdB-like"/>
</dbReference>
<dbReference type="EC" id="3.1.-.-" evidence="8"/>
<evidence type="ECO:0000256" key="6">
    <source>
        <dbReference type="PIRSR" id="PIRSR004789-50"/>
    </source>
</evidence>
<accession>A0A377KJ46</accession>